<evidence type="ECO:0000259" key="3">
    <source>
        <dbReference type="Pfam" id="PF03968"/>
    </source>
</evidence>
<dbReference type="GO" id="GO:0009279">
    <property type="term" value="C:cell outer membrane"/>
    <property type="evidence" value="ECO:0007669"/>
    <property type="project" value="TreeGrafter"/>
</dbReference>
<dbReference type="GO" id="GO:0015920">
    <property type="term" value="P:lipopolysaccharide transport"/>
    <property type="evidence" value="ECO:0007669"/>
    <property type="project" value="TreeGrafter"/>
</dbReference>
<proteinExistence type="predicted"/>
<reference evidence="4 5" key="1">
    <citation type="submission" date="2018-04" db="EMBL/GenBank/DDBJ databases">
        <title>Genomic Encyclopedia of Type Strains, Phase IV (KMG-IV): sequencing the most valuable type-strain genomes for metagenomic binning, comparative biology and taxonomic classification.</title>
        <authorList>
            <person name="Goeker M."/>
        </authorList>
    </citation>
    <scope>NUCLEOTIDE SEQUENCE [LARGE SCALE GENOMIC DNA]</scope>
    <source>
        <strain evidence="4 5">DSM 14823</strain>
    </source>
</reference>
<protein>
    <submittedName>
        <fullName evidence="4">Lipopolysaccharide export system protein LptA</fullName>
    </submittedName>
</protein>
<accession>A0A2U1BAC0</accession>
<dbReference type="Proteomes" id="UP000245959">
    <property type="component" value="Unassembled WGS sequence"/>
</dbReference>
<feature type="domain" description="Organic solvent tolerance-like N-terminal" evidence="3">
    <location>
        <begin position="191"/>
        <end position="326"/>
    </location>
</feature>
<gene>
    <name evidence="4" type="ORF">C8D82_102167</name>
</gene>
<evidence type="ECO:0000256" key="1">
    <source>
        <dbReference type="ARBA" id="ARBA00022729"/>
    </source>
</evidence>
<keyword evidence="5" id="KW-1185">Reference proteome</keyword>
<keyword evidence="1" id="KW-0732">Signal</keyword>
<dbReference type="Gene3D" id="2.60.450.10">
    <property type="entry name" value="Lipopolysaccharide (LPS) transport protein A like domain"/>
    <property type="match status" value="4"/>
</dbReference>
<dbReference type="PANTHER" id="PTHR36504">
    <property type="entry name" value="LIPOPOLYSACCHARIDE EXPORT SYSTEM PROTEIN LPTA"/>
    <property type="match status" value="1"/>
</dbReference>
<dbReference type="Pfam" id="PF03968">
    <property type="entry name" value="LptD_N"/>
    <property type="match status" value="2"/>
</dbReference>
<comment type="caution">
    <text evidence="4">The sequence shown here is derived from an EMBL/GenBank/DDBJ whole genome shotgun (WGS) entry which is preliminary data.</text>
</comment>
<sequence>MNKQLWAALLTGAAVSIQAAGDLEDLRGLILTNAKLPLYNKQVLQSMVFCDKAERQGKLVVGQNVVLDLVRRTADVDEIKDGWGVKFYPLGAKLPEIFNFWKGRLYSEGVMFTPRADIEQETKMAAGGEPVYFRSPVIDLDGVGFEADLDKKTILVKSDVRIVLRMGGSDPRKLFEAGAKLPPKYEYMTATSDSMLIDMNNNQILLIGNVRVDEENSGVDCDRMTIFIDRRSDQELAGANRTAPVNAEDTLEGVSRILCDGNVVVSRKLTAEEAKEGDQKAFADHMVYDVKTASVTLTGEEKKNPRVIRGQESLTGQRIVMFREEQRATVTGDCEILVIQEPENPGDKPGVMKVNSDIAQMDYRNNYSDFIGNVKVDEPRMTLECDKMRVTLRELAGGPAVESVGDTASLSGLPDFGTTGGKRELDKIKCSGRVKMVRKDDAGKLMPDQKAEASFADFNYADRTVRMYGGEPKLTRGLEEMSGRELLIWINEERLAAKEESKIVLCSAPAEGAKEQAPSQTVITSDESDLNYGGNSLVFTGNVQVRDPRMILDCDRMELVMMPRESAAKAEKKDPAKKADELGGASESKFLSKVICTGNVHAVEDRMDLKTDKLTLLFRELPPGTVVEPGMFQSNGTQLTKILCDGRVVMVNQPDPDAEKKSAEARPGALSGMFGNSKSARTLKSGHAVVDMLKNESEFHEKVEMVDDQGTLKCEDMFVYAEKSAPAAAQTAAKSAAKPHSPDLPPDDDGFAVEESGSEVPERIELAEGLELSRILCLKDVELTRRTKTGEVQRAGGQKADYVVADKKIIMTGDDREKPWMSASGGRLKGKRIIVYVDSERMEVDGGTQVDFSNGINFPAN</sequence>
<dbReference type="EMBL" id="QEKH01000002">
    <property type="protein sequence ID" value="PVY45595.1"/>
    <property type="molecule type" value="Genomic_DNA"/>
</dbReference>
<feature type="region of interest" description="Disordered" evidence="2">
    <location>
        <begin position="656"/>
        <end position="677"/>
    </location>
</feature>
<organism evidence="4 5">
    <name type="scientific">Victivallis vadensis</name>
    <dbReference type="NCBI Taxonomy" id="172901"/>
    <lineage>
        <taxon>Bacteria</taxon>
        <taxon>Pseudomonadati</taxon>
        <taxon>Lentisphaerota</taxon>
        <taxon>Lentisphaeria</taxon>
        <taxon>Victivallales</taxon>
        <taxon>Victivallaceae</taxon>
        <taxon>Victivallis</taxon>
    </lineage>
</organism>
<name>A0A2U1BAC0_9BACT</name>
<dbReference type="GeneID" id="78293953"/>
<dbReference type="RefSeq" id="WP_133245019.1">
    <property type="nucleotide sequence ID" value="NZ_CAJKCJ010000007.1"/>
</dbReference>
<dbReference type="PANTHER" id="PTHR36504:SF1">
    <property type="entry name" value="LIPOPOLYSACCHARIDE EXPORT SYSTEM PROTEIN LPTA"/>
    <property type="match status" value="1"/>
</dbReference>
<evidence type="ECO:0000256" key="2">
    <source>
        <dbReference type="SAM" id="MobiDB-lite"/>
    </source>
</evidence>
<feature type="region of interest" description="Disordered" evidence="2">
    <location>
        <begin position="731"/>
        <end position="759"/>
    </location>
</feature>
<evidence type="ECO:0000313" key="5">
    <source>
        <dbReference type="Proteomes" id="UP000245959"/>
    </source>
</evidence>
<evidence type="ECO:0000313" key="4">
    <source>
        <dbReference type="EMBL" id="PVY45595.1"/>
    </source>
</evidence>
<dbReference type="GO" id="GO:0017089">
    <property type="term" value="F:glycolipid transfer activity"/>
    <property type="evidence" value="ECO:0007669"/>
    <property type="project" value="TreeGrafter"/>
</dbReference>
<dbReference type="InterPro" id="IPR052037">
    <property type="entry name" value="LPS_export_LptA"/>
</dbReference>
<dbReference type="InterPro" id="IPR005653">
    <property type="entry name" value="OstA-like_N"/>
</dbReference>
<dbReference type="AlphaFoldDB" id="A0A2U1BAC0"/>
<feature type="domain" description="Organic solvent tolerance-like N-terminal" evidence="3">
    <location>
        <begin position="353"/>
        <end position="493"/>
    </location>
</feature>
<dbReference type="GO" id="GO:0030288">
    <property type="term" value="C:outer membrane-bounded periplasmic space"/>
    <property type="evidence" value="ECO:0007669"/>
    <property type="project" value="TreeGrafter"/>
</dbReference>